<feature type="transmembrane region" description="Helical" evidence="7">
    <location>
        <begin position="20"/>
        <end position="44"/>
    </location>
</feature>
<reference evidence="10" key="2">
    <citation type="submission" date="2020-09" db="EMBL/GenBank/DDBJ databases">
        <authorList>
            <person name="Sun Q."/>
            <person name="Zhou Y."/>
        </authorList>
    </citation>
    <scope>NUCLEOTIDE SEQUENCE</scope>
    <source>
        <strain evidence="10">CGMCC 4.7398</strain>
    </source>
</reference>
<dbReference type="AlphaFoldDB" id="A0A919FW49"/>
<evidence type="ECO:0000256" key="6">
    <source>
        <dbReference type="ARBA" id="ARBA00023136"/>
    </source>
</evidence>
<comment type="caution">
    <text evidence="10">The sequence shown here is derived from an EMBL/GenBank/DDBJ whole genome shotgun (WGS) entry which is preliminary data.</text>
</comment>
<evidence type="ECO:0000256" key="5">
    <source>
        <dbReference type="ARBA" id="ARBA00022989"/>
    </source>
</evidence>
<dbReference type="PANTHER" id="PTHR30614">
    <property type="entry name" value="MEMBRANE COMPONENT OF AMINO ACID ABC TRANSPORTER"/>
    <property type="match status" value="1"/>
</dbReference>
<dbReference type="PANTHER" id="PTHR30614:SF34">
    <property type="entry name" value="BLR6398 PROTEIN"/>
    <property type="match status" value="1"/>
</dbReference>
<dbReference type="PROSITE" id="PS50928">
    <property type="entry name" value="ABC_TM1"/>
    <property type="match status" value="1"/>
</dbReference>
<evidence type="ECO:0000256" key="7">
    <source>
        <dbReference type="RuleBase" id="RU363032"/>
    </source>
</evidence>
<evidence type="ECO:0000313" key="10">
    <source>
        <dbReference type="EMBL" id="GHH73400.1"/>
    </source>
</evidence>
<evidence type="ECO:0000259" key="9">
    <source>
        <dbReference type="PROSITE" id="PS50928"/>
    </source>
</evidence>
<evidence type="ECO:0000313" key="11">
    <source>
        <dbReference type="Proteomes" id="UP000627369"/>
    </source>
</evidence>
<feature type="domain" description="ABC transmembrane type-1" evidence="9">
    <location>
        <begin position="20"/>
        <end position="208"/>
    </location>
</feature>
<feature type="transmembrane region" description="Helical" evidence="7">
    <location>
        <begin position="84"/>
        <end position="103"/>
    </location>
</feature>
<organism evidence="10 11">
    <name type="scientific">Promicromonospora soli</name>
    <dbReference type="NCBI Taxonomy" id="2035533"/>
    <lineage>
        <taxon>Bacteria</taxon>
        <taxon>Bacillati</taxon>
        <taxon>Actinomycetota</taxon>
        <taxon>Actinomycetes</taxon>
        <taxon>Micrococcales</taxon>
        <taxon>Promicromonosporaceae</taxon>
        <taxon>Promicromonospora</taxon>
    </lineage>
</organism>
<evidence type="ECO:0000256" key="4">
    <source>
        <dbReference type="ARBA" id="ARBA00022692"/>
    </source>
</evidence>
<evidence type="ECO:0000256" key="1">
    <source>
        <dbReference type="ARBA" id="ARBA00004651"/>
    </source>
</evidence>
<dbReference type="GO" id="GO:0043190">
    <property type="term" value="C:ATP-binding cassette (ABC) transporter complex"/>
    <property type="evidence" value="ECO:0007669"/>
    <property type="project" value="InterPro"/>
</dbReference>
<reference evidence="10" key="1">
    <citation type="journal article" date="2014" name="Int. J. Syst. Evol. Microbiol.">
        <title>Complete genome sequence of Corynebacterium casei LMG S-19264T (=DSM 44701T), isolated from a smear-ripened cheese.</title>
        <authorList>
            <consortium name="US DOE Joint Genome Institute (JGI-PGF)"/>
            <person name="Walter F."/>
            <person name="Albersmeier A."/>
            <person name="Kalinowski J."/>
            <person name="Ruckert C."/>
        </authorList>
    </citation>
    <scope>NUCLEOTIDE SEQUENCE</scope>
    <source>
        <strain evidence="10">CGMCC 4.7398</strain>
    </source>
</reference>
<dbReference type="CDD" id="cd06261">
    <property type="entry name" value="TM_PBP2"/>
    <property type="match status" value="1"/>
</dbReference>
<evidence type="ECO:0000256" key="2">
    <source>
        <dbReference type="ARBA" id="ARBA00022448"/>
    </source>
</evidence>
<keyword evidence="4 7" id="KW-0812">Transmembrane</keyword>
<evidence type="ECO:0000256" key="8">
    <source>
        <dbReference type="SAM" id="MobiDB-lite"/>
    </source>
</evidence>
<sequence>MSGLFEVPWADYQSELTDALLRTVLYTVVSFAGAVVLGLVVALLRLSRARPARVVAAVYTEVFKNVPLLAIIFLTYFGLASVGIRLDVFMAGALSLTVFYAAYLSETFRSAISGVHAGQTEAGEALGLGRTGIFGQVVMPQALRLALPGTNTFLVDLLKSTSLLVTISAAELMSEGRLITSATFRALEVYIVISAIYFALCYPLSQVLLWLERKVRAGVPLTPWRRRRMRAARALLAADIGSAGSGSAGSGSSGPGSTDLGLKEAAA</sequence>
<evidence type="ECO:0000256" key="3">
    <source>
        <dbReference type="ARBA" id="ARBA00022475"/>
    </source>
</evidence>
<gene>
    <name evidence="10" type="ORF">GCM10017772_24820</name>
</gene>
<dbReference type="SUPFAM" id="SSF161098">
    <property type="entry name" value="MetI-like"/>
    <property type="match status" value="1"/>
</dbReference>
<name>A0A919FW49_9MICO</name>
<dbReference type="Proteomes" id="UP000627369">
    <property type="component" value="Unassembled WGS sequence"/>
</dbReference>
<feature type="transmembrane region" description="Helical" evidence="7">
    <location>
        <begin position="56"/>
        <end position="78"/>
    </location>
</feature>
<keyword evidence="3" id="KW-1003">Cell membrane</keyword>
<dbReference type="NCBIfam" id="TIGR01726">
    <property type="entry name" value="HEQRo_perm_3TM"/>
    <property type="match status" value="1"/>
</dbReference>
<feature type="transmembrane region" description="Helical" evidence="7">
    <location>
        <begin position="190"/>
        <end position="211"/>
    </location>
</feature>
<dbReference type="Pfam" id="PF00528">
    <property type="entry name" value="BPD_transp_1"/>
    <property type="match status" value="1"/>
</dbReference>
<dbReference type="GO" id="GO:0022857">
    <property type="term" value="F:transmembrane transporter activity"/>
    <property type="evidence" value="ECO:0007669"/>
    <property type="project" value="InterPro"/>
</dbReference>
<keyword evidence="11" id="KW-1185">Reference proteome</keyword>
<keyword evidence="6 7" id="KW-0472">Membrane</keyword>
<keyword evidence="5 7" id="KW-1133">Transmembrane helix</keyword>
<dbReference type="InterPro" id="IPR035906">
    <property type="entry name" value="MetI-like_sf"/>
</dbReference>
<proteinExistence type="inferred from homology"/>
<comment type="subcellular location">
    <subcellularLocation>
        <location evidence="1 7">Cell membrane</location>
        <topology evidence="1 7">Multi-pass membrane protein</topology>
    </subcellularLocation>
</comment>
<feature type="compositionally biased region" description="Gly residues" evidence="8">
    <location>
        <begin position="243"/>
        <end position="254"/>
    </location>
</feature>
<dbReference type="Gene3D" id="1.10.3720.10">
    <property type="entry name" value="MetI-like"/>
    <property type="match status" value="1"/>
</dbReference>
<feature type="region of interest" description="Disordered" evidence="8">
    <location>
        <begin position="242"/>
        <end position="267"/>
    </location>
</feature>
<comment type="similarity">
    <text evidence="7">Belongs to the binding-protein-dependent transport system permease family.</text>
</comment>
<protein>
    <submittedName>
        <fullName evidence="10">Amino acid ABC transporter permease</fullName>
    </submittedName>
</protein>
<dbReference type="InterPro" id="IPR000515">
    <property type="entry name" value="MetI-like"/>
</dbReference>
<dbReference type="RefSeq" id="WP_189669570.1">
    <property type="nucleotide sequence ID" value="NZ_BNAS01000003.1"/>
</dbReference>
<dbReference type="GO" id="GO:0006865">
    <property type="term" value="P:amino acid transport"/>
    <property type="evidence" value="ECO:0007669"/>
    <property type="project" value="TreeGrafter"/>
</dbReference>
<accession>A0A919FW49</accession>
<dbReference type="InterPro" id="IPR043429">
    <property type="entry name" value="ArtM/GltK/GlnP/TcyL/YhdX-like"/>
</dbReference>
<keyword evidence="2 7" id="KW-0813">Transport</keyword>
<dbReference type="InterPro" id="IPR010065">
    <property type="entry name" value="AA_ABC_transptr_permease_3TM"/>
</dbReference>
<dbReference type="EMBL" id="BNAS01000003">
    <property type="protein sequence ID" value="GHH73400.1"/>
    <property type="molecule type" value="Genomic_DNA"/>
</dbReference>